<proteinExistence type="predicted"/>
<accession>A0A1Q9E8K7</accession>
<name>A0A1Q9E8K7_SYMMI</name>
<protein>
    <submittedName>
        <fullName evidence="1">Demethylmacrocin O-methyltransferase</fullName>
    </submittedName>
</protein>
<evidence type="ECO:0000313" key="1">
    <source>
        <dbReference type="EMBL" id="OLQ03756.1"/>
    </source>
</evidence>
<dbReference type="AlphaFoldDB" id="A0A1Q9E8K7"/>
<dbReference type="GO" id="GO:0008168">
    <property type="term" value="F:methyltransferase activity"/>
    <property type="evidence" value="ECO:0007669"/>
    <property type="project" value="UniProtKB-KW"/>
</dbReference>
<dbReference type="InterPro" id="IPR029063">
    <property type="entry name" value="SAM-dependent_MTases_sf"/>
</dbReference>
<comment type="caution">
    <text evidence="1">The sequence shown here is derived from an EMBL/GenBank/DDBJ whole genome shotgun (WGS) entry which is preliminary data.</text>
</comment>
<organism evidence="1 2">
    <name type="scientific">Symbiodinium microadriaticum</name>
    <name type="common">Dinoflagellate</name>
    <name type="synonym">Zooxanthella microadriatica</name>
    <dbReference type="NCBI Taxonomy" id="2951"/>
    <lineage>
        <taxon>Eukaryota</taxon>
        <taxon>Sar</taxon>
        <taxon>Alveolata</taxon>
        <taxon>Dinophyceae</taxon>
        <taxon>Suessiales</taxon>
        <taxon>Symbiodiniaceae</taxon>
        <taxon>Symbiodinium</taxon>
    </lineage>
</organism>
<dbReference type="Proteomes" id="UP000186817">
    <property type="component" value="Unassembled WGS sequence"/>
</dbReference>
<gene>
    <name evidence="1" type="primary">tylE</name>
    <name evidence="1" type="ORF">AK812_SmicGene13256</name>
</gene>
<dbReference type="GO" id="GO:0032259">
    <property type="term" value="P:methylation"/>
    <property type="evidence" value="ECO:0007669"/>
    <property type="project" value="UniProtKB-KW"/>
</dbReference>
<dbReference type="OrthoDB" id="420653at2759"/>
<dbReference type="Gene3D" id="3.40.50.150">
    <property type="entry name" value="Vaccinia Virus protein VP39"/>
    <property type="match status" value="1"/>
</dbReference>
<evidence type="ECO:0000313" key="2">
    <source>
        <dbReference type="Proteomes" id="UP000186817"/>
    </source>
</evidence>
<reference evidence="1 2" key="1">
    <citation type="submission" date="2016-02" db="EMBL/GenBank/DDBJ databases">
        <title>Genome analysis of coral dinoflagellate symbionts highlights evolutionary adaptations to a symbiotic lifestyle.</title>
        <authorList>
            <person name="Aranda M."/>
            <person name="Li Y."/>
            <person name="Liew Y.J."/>
            <person name="Baumgarten S."/>
            <person name="Simakov O."/>
            <person name="Wilson M."/>
            <person name="Piel J."/>
            <person name="Ashoor H."/>
            <person name="Bougouffa S."/>
            <person name="Bajic V.B."/>
            <person name="Ryu T."/>
            <person name="Ravasi T."/>
            <person name="Bayer T."/>
            <person name="Micklem G."/>
            <person name="Kim H."/>
            <person name="Bhak J."/>
            <person name="Lajeunesse T.C."/>
            <person name="Voolstra C.R."/>
        </authorList>
    </citation>
    <scope>NUCLEOTIDE SEQUENCE [LARGE SCALE GENOMIC DNA]</scope>
    <source>
        <strain evidence="1 2">CCMP2467</strain>
    </source>
</reference>
<keyword evidence="1" id="KW-0808">Transferase</keyword>
<dbReference type="EMBL" id="LSRX01000228">
    <property type="protein sequence ID" value="OLQ03756.1"/>
    <property type="molecule type" value="Genomic_DNA"/>
</dbReference>
<dbReference type="SUPFAM" id="SSF53335">
    <property type="entry name" value="S-adenosyl-L-methionine-dependent methyltransferases"/>
    <property type="match status" value="1"/>
</dbReference>
<sequence>MVRFTSSLWGHASDVHSMMLCEQLRFVLSAVGQLEAALSSVSIARRTAFAQVFKLAPASRICHHLGQILRGDDSNAVQALAILPKAPCDWAKSEPDLMRFERCALLASLAAIVSLTFMGHRCLYASPPLAAMELATVPSSATATTTSRLPTLVEAMRGAGTDKGPGGHKYYRYYRKWFAEFQQKTGLKLLEIGAQAGGSLLAWSRYFANAELIMGLAYGDHTEGVEDRAKGMKKVVVRFGDQGQKETMQFLIEAGPWDLIIDDGSHYPPHMTFSFFHLWNSVKWGGVYVIEDLETNYWRDGRNIYDYVMKGHGIWNGPNLSAVAKLQQFEHILVRHQIGAPQLSIMQGDHDICSIEWGMNIVAIKKCSEDERANNPDYRNNTAHRFFDEQAMAKWINQARSTNPTM</sequence>
<keyword evidence="2" id="KW-1185">Reference proteome</keyword>
<keyword evidence="1" id="KW-0489">Methyltransferase</keyword>